<feature type="compositionally biased region" description="Basic and acidic residues" evidence="1">
    <location>
        <begin position="442"/>
        <end position="455"/>
    </location>
</feature>
<dbReference type="Pfam" id="PF24905">
    <property type="entry name" value="TTC3_9th"/>
    <property type="match status" value="1"/>
</dbReference>
<feature type="compositionally biased region" description="Polar residues" evidence="1">
    <location>
        <begin position="418"/>
        <end position="437"/>
    </location>
</feature>
<gene>
    <name evidence="3" type="primary">RBM44</name>
</gene>
<name>A0A8U7M9N6_CORMO</name>
<reference evidence="4" key="1">
    <citation type="submission" date="2019-10" db="EMBL/GenBank/DDBJ databases">
        <title>Corvus moneduloides (New Caledonian crow) genome, bCorMon1, primary haplotype.</title>
        <authorList>
            <person name="Rutz C."/>
            <person name="Fungtammasan C."/>
            <person name="Mountcastle J."/>
            <person name="Formenti G."/>
            <person name="Chow W."/>
            <person name="Howe K."/>
            <person name="Steele M.P."/>
            <person name="Fernandes J."/>
            <person name="Gilbert M.T.P."/>
            <person name="Fedrigo O."/>
            <person name="Jarvis E.D."/>
            <person name="Gemmell N."/>
        </authorList>
    </citation>
    <scope>NUCLEOTIDE SEQUENCE [LARGE SCALE GENOMIC DNA]</scope>
</reference>
<keyword evidence="4" id="KW-1185">Reference proteome</keyword>
<accession>A0A8U7M9N6</accession>
<evidence type="ECO:0000259" key="2">
    <source>
        <dbReference type="Pfam" id="PF24905"/>
    </source>
</evidence>
<feature type="region of interest" description="Disordered" evidence="1">
    <location>
        <begin position="33"/>
        <end position="63"/>
    </location>
</feature>
<evidence type="ECO:0000256" key="1">
    <source>
        <dbReference type="SAM" id="MobiDB-lite"/>
    </source>
</evidence>
<feature type="compositionally biased region" description="Basic and acidic residues" evidence="1">
    <location>
        <begin position="48"/>
        <end position="58"/>
    </location>
</feature>
<feature type="domain" description="TTC3/DZIP3/RBM44-like helical" evidence="2">
    <location>
        <begin position="503"/>
        <end position="546"/>
    </location>
</feature>
<reference evidence="3" key="3">
    <citation type="submission" date="2025-09" db="UniProtKB">
        <authorList>
            <consortium name="Ensembl"/>
        </authorList>
    </citation>
    <scope>IDENTIFICATION</scope>
</reference>
<evidence type="ECO:0000313" key="3">
    <source>
        <dbReference type="Ensembl" id="ENSCMUP00000028283.1"/>
    </source>
</evidence>
<protein>
    <submittedName>
        <fullName evidence="3">RNA binding motif protein 44</fullName>
    </submittedName>
</protein>
<dbReference type="InterPro" id="IPR056870">
    <property type="entry name" value="TTC3/DZIP3/RBM44-like_helical"/>
</dbReference>
<sequence length="566" mass="62961">MEVEKGSKRSCFTQTSYLDEDLVEDSQLEYLSAHEEYEEDENNSSEFSEQREIGEVKDMPLMGDKVPLQITAREEESGKSDRPIHSVAVEPDIPFLLHREKAQLDKHAESSDFSSCEKPAVHTRGVDSTAEDAESQFPVSEILPSKNPDAGMEAAGKSPGGSCSAGKPEHREGLKSVPSVSVVVQAGSGGRAGSPVSRSSSAQVCLCSRAVNTEVTMMNKTQPLGWLGQTFVDAASKTKQSFRAQSSHIQESKDHLFIRDWKAGTNRPEHPNKQTRKNSASSCCQHILQRATEAELQLLAVHYEMCYQHCWKVYELALEENTYFGRCEEKTELHSSLLLVLDELDNNYSNMRMEINMGIPLNELPPLSVELKFPPVSSLYAPSKFFRKSLYSDDLSGEGKADFEESKVQEKGISVNMMGNSSLDKSQNDGDQPSASPETWEEQPKAQALEREVKTVDSGNKRSSVHVDGPKHSVSEDPGEDSICPCINSGGVFVSPYALNLSSFTKLIKRLQERYPEFNRERIVDAVQEVRKNHKGVLSGMAISSIEEEASAILRKWMHCCRQEKQ</sequence>
<dbReference type="Proteomes" id="UP000694553">
    <property type="component" value="Unassembled WGS sequence"/>
</dbReference>
<organism evidence="3 4">
    <name type="scientific">Corvus moneduloides</name>
    <name type="common">New Caledonian crow</name>
    <dbReference type="NCBI Taxonomy" id="1196302"/>
    <lineage>
        <taxon>Eukaryota</taxon>
        <taxon>Metazoa</taxon>
        <taxon>Chordata</taxon>
        <taxon>Craniata</taxon>
        <taxon>Vertebrata</taxon>
        <taxon>Euteleostomi</taxon>
        <taxon>Archelosauria</taxon>
        <taxon>Archosauria</taxon>
        <taxon>Dinosauria</taxon>
        <taxon>Saurischia</taxon>
        <taxon>Theropoda</taxon>
        <taxon>Coelurosauria</taxon>
        <taxon>Aves</taxon>
        <taxon>Neognathae</taxon>
        <taxon>Neoaves</taxon>
        <taxon>Telluraves</taxon>
        <taxon>Australaves</taxon>
        <taxon>Passeriformes</taxon>
        <taxon>Corvoidea</taxon>
        <taxon>Corvidae</taxon>
        <taxon>Corvus</taxon>
    </lineage>
</organism>
<dbReference type="AlphaFoldDB" id="A0A8U7M9N6"/>
<proteinExistence type="predicted"/>
<evidence type="ECO:0000313" key="4">
    <source>
        <dbReference type="Proteomes" id="UP000694553"/>
    </source>
</evidence>
<reference evidence="3" key="2">
    <citation type="submission" date="2025-08" db="UniProtKB">
        <authorList>
            <consortium name="Ensembl"/>
        </authorList>
    </citation>
    <scope>IDENTIFICATION</scope>
</reference>
<dbReference type="Ensembl" id="ENSCMUT00000032594.1">
    <property type="protein sequence ID" value="ENSCMUP00000028283.1"/>
    <property type="gene ID" value="ENSCMUG00000019590.1"/>
</dbReference>
<feature type="region of interest" description="Disordered" evidence="1">
    <location>
        <begin position="418"/>
        <end position="479"/>
    </location>
</feature>
<feature type="region of interest" description="Disordered" evidence="1">
    <location>
        <begin position="108"/>
        <end position="177"/>
    </location>
</feature>